<dbReference type="AlphaFoldDB" id="A0A5D4SL28"/>
<comment type="caution">
    <text evidence="10">The sequence shown here is derived from an EMBL/GenBank/DDBJ whole genome shotgun (WGS) entry which is preliminary data.</text>
</comment>
<reference evidence="10 11" key="1">
    <citation type="submission" date="2019-08" db="EMBL/GenBank/DDBJ databases">
        <title>Bacillus genomes from the desert of Cuatro Cienegas, Coahuila.</title>
        <authorList>
            <person name="Olmedo-Alvarez G."/>
        </authorList>
    </citation>
    <scope>NUCLEOTIDE SEQUENCE [LARGE SCALE GENOMIC DNA]</scope>
    <source>
        <strain evidence="10 11">CH28_1T</strain>
    </source>
</reference>
<feature type="transmembrane region" description="Helical" evidence="8">
    <location>
        <begin position="339"/>
        <end position="361"/>
    </location>
</feature>
<keyword evidence="7 8" id="KW-0472">Membrane</keyword>
<proteinExistence type="inferred from homology"/>
<dbReference type="InterPro" id="IPR051449">
    <property type="entry name" value="ABC-2_transporter_component"/>
</dbReference>
<keyword evidence="5 8" id="KW-0812">Transmembrane</keyword>
<dbReference type="STRING" id="79883.GCA_001636495_00350"/>
<evidence type="ECO:0000256" key="8">
    <source>
        <dbReference type="SAM" id="Phobius"/>
    </source>
</evidence>
<dbReference type="InterPro" id="IPR047817">
    <property type="entry name" value="ABC2_TM_bact-type"/>
</dbReference>
<dbReference type="GO" id="GO:0005886">
    <property type="term" value="C:plasma membrane"/>
    <property type="evidence" value="ECO:0007669"/>
    <property type="project" value="UniProtKB-SubCell"/>
</dbReference>
<organism evidence="10 11">
    <name type="scientific">Sutcliffiella horikoshii</name>
    <dbReference type="NCBI Taxonomy" id="79883"/>
    <lineage>
        <taxon>Bacteria</taxon>
        <taxon>Bacillati</taxon>
        <taxon>Bacillota</taxon>
        <taxon>Bacilli</taxon>
        <taxon>Bacillales</taxon>
        <taxon>Bacillaceae</taxon>
        <taxon>Sutcliffiella</taxon>
    </lineage>
</organism>
<dbReference type="OrthoDB" id="266913at2"/>
<feature type="transmembrane region" description="Helical" evidence="8">
    <location>
        <begin position="16"/>
        <end position="36"/>
    </location>
</feature>
<name>A0A5D4SL28_9BACI</name>
<comment type="similarity">
    <text evidence="2">Belongs to the ABC-2 integral membrane protein family.</text>
</comment>
<evidence type="ECO:0000256" key="3">
    <source>
        <dbReference type="ARBA" id="ARBA00022448"/>
    </source>
</evidence>
<evidence type="ECO:0000313" key="11">
    <source>
        <dbReference type="Proteomes" id="UP000322524"/>
    </source>
</evidence>
<dbReference type="PANTHER" id="PTHR30294:SF38">
    <property type="entry name" value="TRANSPORT PERMEASE PROTEIN"/>
    <property type="match status" value="1"/>
</dbReference>
<feature type="transmembrane region" description="Helical" evidence="8">
    <location>
        <begin position="250"/>
        <end position="271"/>
    </location>
</feature>
<feature type="transmembrane region" description="Helical" evidence="8">
    <location>
        <begin position="173"/>
        <end position="194"/>
    </location>
</feature>
<dbReference type="InterPro" id="IPR013525">
    <property type="entry name" value="ABC2_TM"/>
</dbReference>
<dbReference type="EMBL" id="VTEV01000010">
    <property type="protein sequence ID" value="TYS63471.1"/>
    <property type="molecule type" value="Genomic_DNA"/>
</dbReference>
<dbReference type="PANTHER" id="PTHR30294">
    <property type="entry name" value="MEMBRANE COMPONENT OF ABC TRANSPORTER YHHJ-RELATED"/>
    <property type="match status" value="1"/>
</dbReference>
<dbReference type="PROSITE" id="PS51012">
    <property type="entry name" value="ABC_TM2"/>
    <property type="match status" value="1"/>
</dbReference>
<comment type="subcellular location">
    <subcellularLocation>
        <location evidence="1">Cell membrane</location>
        <topology evidence="1">Multi-pass membrane protein</topology>
    </subcellularLocation>
</comment>
<dbReference type="Proteomes" id="UP000322524">
    <property type="component" value="Unassembled WGS sequence"/>
</dbReference>
<gene>
    <name evidence="10" type="ORF">FZC76_19825</name>
</gene>
<feature type="domain" description="ABC transmembrane type-2" evidence="9">
    <location>
        <begin position="136"/>
        <end position="364"/>
    </location>
</feature>
<evidence type="ECO:0000313" key="10">
    <source>
        <dbReference type="EMBL" id="TYS63471.1"/>
    </source>
</evidence>
<evidence type="ECO:0000259" key="9">
    <source>
        <dbReference type="PROSITE" id="PS51012"/>
    </source>
</evidence>
<evidence type="ECO:0000256" key="1">
    <source>
        <dbReference type="ARBA" id="ARBA00004651"/>
    </source>
</evidence>
<dbReference type="GO" id="GO:0140359">
    <property type="term" value="F:ABC-type transporter activity"/>
    <property type="evidence" value="ECO:0007669"/>
    <property type="project" value="InterPro"/>
</dbReference>
<sequence>MRAILINHFQYLRRQPFAVIGMIVLTFVFALALGQVNQAEPVELPVFSTTLSEAEQAELIRALNSKAENTVFVSEKESAVKDKLEKGTIDMGLQLEQGSYKLYLSATTPNTTLIEAHVANVLQSERTLSDAAERLNASKDELSGKVEESSSLFAVSEKSFKESEFIYDSSLQALFGFSLFFVIFTVTYTVSTILEQKRNGMWNRLILSPLTKVQLYLGHVSFSFLLGYAQLALVFSFFHFVLGVDLKGGYPMILLVIIPFLFAIVSLGILISAIATNPRQLDAVIPLISVSMAMIGGAYWPLEIVQSEALLTLSKLIPMTYGMEMLKGATLLDWSLSQFLLPASVLFCMGVLFMGIGLNLMERKATV</sequence>
<feature type="transmembrane region" description="Helical" evidence="8">
    <location>
        <begin position="215"/>
        <end position="238"/>
    </location>
</feature>
<dbReference type="RefSeq" id="WP_148989887.1">
    <property type="nucleotide sequence ID" value="NZ_VTEV01000010.1"/>
</dbReference>
<protein>
    <submittedName>
        <fullName evidence="10">ABC transporter permease</fullName>
    </submittedName>
</protein>
<keyword evidence="3" id="KW-0813">Transport</keyword>
<evidence type="ECO:0000256" key="4">
    <source>
        <dbReference type="ARBA" id="ARBA00022475"/>
    </source>
</evidence>
<feature type="transmembrane region" description="Helical" evidence="8">
    <location>
        <begin position="283"/>
        <end position="302"/>
    </location>
</feature>
<keyword evidence="6 8" id="KW-1133">Transmembrane helix</keyword>
<evidence type="ECO:0000256" key="6">
    <source>
        <dbReference type="ARBA" id="ARBA00022989"/>
    </source>
</evidence>
<keyword evidence="4" id="KW-1003">Cell membrane</keyword>
<evidence type="ECO:0000256" key="2">
    <source>
        <dbReference type="ARBA" id="ARBA00007783"/>
    </source>
</evidence>
<evidence type="ECO:0000256" key="5">
    <source>
        <dbReference type="ARBA" id="ARBA00022692"/>
    </source>
</evidence>
<dbReference type="Pfam" id="PF12698">
    <property type="entry name" value="ABC2_membrane_3"/>
    <property type="match status" value="1"/>
</dbReference>
<accession>A0A5D4SL28</accession>
<evidence type="ECO:0000256" key="7">
    <source>
        <dbReference type="ARBA" id="ARBA00023136"/>
    </source>
</evidence>